<proteinExistence type="predicted"/>
<dbReference type="EMBL" id="SRLO01000285">
    <property type="protein sequence ID" value="TNN62891.1"/>
    <property type="molecule type" value="Genomic_DNA"/>
</dbReference>
<name>A0A4Z2HB87_9TELE</name>
<sequence length="99" mass="10828">MSSYQMHSLLQQSQGGGWVHSQVLGGGLAVVGQVPVDSVACGEDEKPTCGSDEMKDLRDGLRLRFNCPGSEPPTATGCLRKRSWKMQSWRKTRALQKPP</sequence>
<protein>
    <submittedName>
        <fullName evidence="1">Uncharacterized protein</fullName>
    </submittedName>
</protein>
<gene>
    <name evidence="1" type="ORF">EYF80_026966</name>
</gene>
<evidence type="ECO:0000313" key="1">
    <source>
        <dbReference type="EMBL" id="TNN62891.1"/>
    </source>
</evidence>
<organism evidence="1 2">
    <name type="scientific">Liparis tanakae</name>
    <name type="common">Tanaka's snailfish</name>
    <dbReference type="NCBI Taxonomy" id="230148"/>
    <lineage>
        <taxon>Eukaryota</taxon>
        <taxon>Metazoa</taxon>
        <taxon>Chordata</taxon>
        <taxon>Craniata</taxon>
        <taxon>Vertebrata</taxon>
        <taxon>Euteleostomi</taxon>
        <taxon>Actinopterygii</taxon>
        <taxon>Neopterygii</taxon>
        <taxon>Teleostei</taxon>
        <taxon>Neoteleostei</taxon>
        <taxon>Acanthomorphata</taxon>
        <taxon>Eupercaria</taxon>
        <taxon>Perciformes</taxon>
        <taxon>Cottioidei</taxon>
        <taxon>Cottales</taxon>
        <taxon>Liparidae</taxon>
        <taxon>Liparis</taxon>
    </lineage>
</organism>
<dbReference type="Proteomes" id="UP000314294">
    <property type="component" value="Unassembled WGS sequence"/>
</dbReference>
<evidence type="ECO:0000313" key="2">
    <source>
        <dbReference type="Proteomes" id="UP000314294"/>
    </source>
</evidence>
<keyword evidence="2" id="KW-1185">Reference proteome</keyword>
<comment type="caution">
    <text evidence="1">The sequence shown here is derived from an EMBL/GenBank/DDBJ whole genome shotgun (WGS) entry which is preliminary data.</text>
</comment>
<reference evidence="1 2" key="1">
    <citation type="submission" date="2019-03" db="EMBL/GenBank/DDBJ databases">
        <title>First draft genome of Liparis tanakae, snailfish: a comprehensive survey of snailfish specific genes.</title>
        <authorList>
            <person name="Kim W."/>
            <person name="Song I."/>
            <person name="Jeong J.-H."/>
            <person name="Kim D."/>
            <person name="Kim S."/>
            <person name="Ryu S."/>
            <person name="Song J.Y."/>
            <person name="Lee S.K."/>
        </authorList>
    </citation>
    <scope>NUCLEOTIDE SEQUENCE [LARGE SCALE GENOMIC DNA]</scope>
    <source>
        <tissue evidence="1">Muscle</tissue>
    </source>
</reference>
<accession>A0A4Z2HB87</accession>
<dbReference type="OrthoDB" id="10267033at2759"/>
<dbReference type="AlphaFoldDB" id="A0A4Z2HB87"/>